<protein>
    <submittedName>
        <fullName evidence="5">R3H-associated N-terminal domain-containing protein</fullName>
    </submittedName>
</protein>
<keyword evidence="4" id="KW-1185">Reference proteome</keyword>
<dbReference type="PANTHER" id="PTHR32019">
    <property type="entry name" value="R3H DOMAIN-CONTAINING PROTEIN 4"/>
    <property type="match status" value="1"/>
</dbReference>
<feature type="domain" description="R3H-associated N-terminal" evidence="3">
    <location>
        <begin position="28"/>
        <end position="109"/>
    </location>
</feature>
<keyword evidence="2" id="KW-0812">Transmembrane</keyword>
<sequence length="240" mass="28871">MLCNNNEYSRDESREEFLTSVKFSETRTKLMYALADPDDICEDFSDILPSTVTAFAKLFIEQQNMRAWNEFIEKDEEEQRAFLENIRNRSHENEDENGNRMRRRRQHRSNHCTRSVDIQQDEEARQRVYEIGYFVVDEKYYGKVLQEYDNEFSLRLLFEIFILFLFLYSFIKTFIATNEDELRAYFLSNGTSPESVENEMGEKFVQVRNIRAYFIPPHKKLVAFIAQIHKKERRKWSTGL</sequence>
<dbReference type="AlphaFoldDB" id="A0A914R825"/>
<evidence type="ECO:0000259" key="3">
    <source>
        <dbReference type="Pfam" id="PF13902"/>
    </source>
</evidence>
<dbReference type="InterPro" id="IPR025952">
    <property type="entry name" value="R3H-assoc_dom"/>
</dbReference>
<dbReference type="WBParaSite" id="PEQ_0000279901-mRNA-1">
    <property type="protein sequence ID" value="PEQ_0000279901-mRNA-1"/>
    <property type="gene ID" value="PEQ_0000279901"/>
</dbReference>
<accession>A0A914R825</accession>
<reference evidence="5" key="1">
    <citation type="submission" date="2022-11" db="UniProtKB">
        <authorList>
            <consortium name="WormBaseParasite"/>
        </authorList>
    </citation>
    <scope>IDENTIFICATION</scope>
</reference>
<evidence type="ECO:0000256" key="1">
    <source>
        <dbReference type="SAM" id="MobiDB-lite"/>
    </source>
</evidence>
<evidence type="ECO:0000313" key="4">
    <source>
        <dbReference type="Proteomes" id="UP000887564"/>
    </source>
</evidence>
<dbReference type="Proteomes" id="UP000887564">
    <property type="component" value="Unplaced"/>
</dbReference>
<name>A0A914R825_PAREQ</name>
<feature type="region of interest" description="Disordered" evidence="1">
    <location>
        <begin position="87"/>
        <end position="114"/>
    </location>
</feature>
<dbReference type="PANTHER" id="PTHR32019:SF2">
    <property type="entry name" value="R3H DOMAIN-CONTAINING PROTEIN 4"/>
    <property type="match status" value="1"/>
</dbReference>
<keyword evidence="2" id="KW-0472">Membrane</keyword>
<dbReference type="InterPro" id="IPR039629">
    <property type="entry name" value="R3HDM4"/>
</dbReference>
<proteinExistence type="predicted"/>
<keyword evidence="2" id="KW-1133">Transmembrane helix</keyword>
<organism evidence="4 5">
    <name type="scientific">Parascaris equorum</name>
    <name type="common">Equine roundworm</name>
    <dbReference type="NCBI Taxonomy" id="6256"/>
    <lineage>
        <taxon>Eukaryota</taxon>
        <taxon>Metazoa</taxon>
        <taxon>Ecdysozoa</taxon>
        <taxon>Nematoda</taxon>
        <taxon>Chromadorea</taxon>
        <taxon>Rhabditida</taxon>
        <taxon>Spirurina</taxon>
        <taxon>Ascaridomorpha</taxon>
        <taxon>Ascaridoidea</taxon>
        <taxon>Ascarididae</taxon>
        <taxon>Parascaris</taxon>
    </lineage>
</organism>
<dbReference type="Pfam" id="PF13902">
    <property type="entry name" value="R3H-assoc"/>
    <property type="match status" value="1"/>
</dbReference>
<feature type="transmembrane region" description="Helical" evidence="2">
    <location>
        <begin position="152"/>
        <end position="171"/>
    </location>
</feature>
<feature type="compositionally biased region" description="Basic residues" evidence="1">
    <location>
        <begin position="100"/>
        <end position="111"/>
    </location>
</feature>
<evidence type="ECO:0000313" key="5">
    <source>
        <dbReference type="WBParaSite" id="PEQ_0000279901-mRNA-1"/>
    </source>
</evidence>
<evidence type="ECO:0000256" key="2">
    <source>
        <dbReference type="SAM" id="Phobius"/>
    </source>
</evidence>